<dbReference type="Pfam" id="PF09830">
    <property type="entry name" value="ATP_transf"/>
    <property type="match status" value="1"/>
</dbReference>
<dbReference type="GO" id="GO:0005524">
    <property type="term" value="F:ATP binding"/>
    <property type="evidence" value="ECO:0007669"/>
    <property type="project" value="InterPro"/>
</dbReference>
<organism evidence="4 5">
    <name type="scientific">Venturia nashicola</name>
    <dbReference type="NCBI Taxonomy" id="86259"/>
    <lineage>
        <taxon>Eukaryota</taxon>
        <taxon>Fungi</taxon>
        <taxon>Dikarya</taxon>
        <taxon>Ascomycota</taxon>
        <taxon>Pezizomycotina</taxon>
        <taxon>Dothideomycetes</taxon>
        <taxon>Pleosporomycetidae</taxon>
        <taxon>Venturiales</taxon>
        <taxon>Venturiaceae</taxon>
        <taxon>Venturia</taxon>
    </lineage>
</organism>
<dbReference type="Proteomes" id="UP000298493">
    <property type="component" value="Unassembled WGS sequence"/>
</dbReference>
<dbReference type="InterPro" id="IPR009163">
    <property type="entry name" value="Ap4A_phos1/2"/>
</dbReference>
<feature type="region of interest" description="Disordered" evidence="1">
    <location>
        <begin position="50"/>
        <end position="70"/>
    </location>
</feature>
<keyword evidence="5" id="KW-1185">Reference proteome</keyword>
<evidence type="ECO:0000259" key="2">
    <source>
        <dbReference type="Pfam" id="PF09830"/>
    </source>
</evidence>
<dbReference type="PANTHER" id="PTHR38420:SF1">
    <property type="entry name" value="PUTATIVE (AFU_ORTHOLOGUE AFUA_5G14690)-RELATED"/>
    <property type="match status" value="1"/>
</dbReference>
<dbReference type="GO" id="GO:0003877">
    <property type="term" value="F:ATP:ADP adenylyltransferase activity"/>
    <property type="evidence" value="ECO:0007669"/>
    <property type="project" value="InterPro"/>
</dbReference>
<evidence type="ECO:0000313" key="5">
    <source>
        <dbReference type="Proteomes" id="UP000298493"/>
    </source>
</evidence>
<dbReference type="STRING" id="86259.A0A4Z1PDW1"/>
<protein>
    <submittedName>
        <fullName evidence="4">Putative phosphorylase</fullName>
    </submittedName>
</protein>
<dbReference type="PANTHER" id="PTHR38420">
    <property type="entry name" value="AP-4-A PHOSPHORYLASE II"/>
    <property type="match status" value="1"/>
</dbReference>
<feature type="compositionally biased region" description="Basic and acidic residues" evidence="1">
    <location>
        <begin position="50"/>
        <end position="62"/>
    </location>
</feature>
<evidence type="ECO:0000259" key="3">
    <source>
        <dbReference type="Pfam" id="PF19327"/>
    </source>
</evidence>
<gene>
    <name evidence="4" type="ORF">E6O75_ATG06829</name>
</gene>
<evidence type="ECO:0000256" key="1">
    <source>
        <dbReference type="SAM" id="MobiDB-lite"/>
    </source>
</evidence>
<evidence type="ECO:0000313" key="4">
    <source>
        <dbReference type="EMBL" id="TID19491.1"/>
    </source>
</evidence>
<sequence>MLQLVEADLDKRFDELVEQGNLIYGPSTVTSIVDDGIPFEFRVCPAFREKPQPKEKSSEEPVKMMGEGSDLQEDPTIEITRVNGTHILLYNKFCISKSQMMIVTANSYHRQHDPLDGDDIEAARMVLLSLASPHFIFFNGGVTAGASRKHKHLQVLRMPKDSMDLLVSKDSSKDFPKLPYKYFSIDFADKAQPSKELLHKMYQNLLNQCEGLLPGKQGESVPHDVILTKHWMMVIPRSKRNFEGSSDVNAAGMLGMIWLKYDEEVDKWKELGPARVLRQLGVSDEGET</sequence>
<dbReference type="Pfam" id="PF19327">
    <property type="entry name" value="Ap4A_phos_N"/>
    <property type="match status" value="1"/>
</dbReference>
<proteinExistence type="predicted"/>
<accession>A0A4Z1PDW1</accession>
<dbReference type="GO" id="GO:0009117">
    <property type="term" value="P:nucleotide metabolic process"/>
    <property type="evidence" value="ECO:0007669"/>
    <property type="project" value="InterPro"/>
</dbReference>
<feature type="domain" description="ATP adenylyltransferase C-terminal" evidence="2">
    <location>
        <begin position="176"/>
        <end position="282"/>
    </location>
</feature>
<dbReference type="InterPro" id="IPR019200">
    <property type="entry name" value="ATP_adenylylTrfase_C"/>
</dbReference>
<dbReference type="EMBL" id="SNSC02000012">
    <property type="protein sequence ID" value="TID19491.1"/>
    <property type="molecule type" value="Genomic_DNA"/>
</dbReference>
<reference evidence="4 5" key="1">
    <citation type="submission" date="2019-04" db="EMBL/GenBank/DDBJ databases">
        <title>High contiguity whole genome sequence and gene annotation resource for two Venturia nashicola isolates.</title>
        <authorList>
            <person name="Prokchorchik M."/>
            <person name="Won K."/>
            <person name="Lee Y."/>
            <person name="Choi E.D."/>
            <person name="Segonzac C."/>
            <person name="Sohn K.H."/>
        </authorList>
    </citation>
    <scope>NUCLEOTIDE SEQUENCE [LARGE SCALE GENOMIC DNA]</scope>
    <source>
        <strain evidence="4 5">PRI2</strain>
    </source>
</reference>
<dbReference type="InterPro" id="IPR043171">
    <property type="entry name" value="Ap4A_phos1/2-like"/>
</dbReference>
<name>A0A4Z1PDW1_9PEZI</name>
<dbReference type="InterPro" id="IPR036265">
    <property type="entry name" value="HIT-like_sf"/>
</dbReference>
<dbReference type="InterPro" id="IPR045759">
    <property type="entry name" value="Ap4A_phos1/2_N"/>
</dbReference>
<dbReference type="AlphaFoldDB" id="A0A4Z1PDW1"/>
<comment type="caution">
    <text evidence="4">The sequence shown here is derived from an EMBL/GenBank/DDBJ whole genome shotgun (WGS) entry which is preliminary data.</text>
</comment>
<dbReference type="SUPFAM" id="SSF54197">
    <property type="entry name" value="HIT-like"/>
    <property type="match status" value="1"/>
</dbReference>
<feature type="domain" description="Ap4A phosphorylase 1/2 N-terminal" evidence="3">
    <location>
        <begin position="16"/>
        <end position="161"/>
    </location>
</feature>
<dbReference type="Gene3D" id="3.30.428.70">
    <property type="match status" value="1"/>
</dbReference>